<keyword evidence="4" id="KW-1185">Reference proteome</keyword>
<accession>A0A1H3N283</accession>
<dbReference type="EMBL" id="FNPE01000008">
    <property type="protein sequence ID" value="SDY82874.1"/>
    <property type="molecule type" value="Genomic_DNA"/>
</dbReference>
<reference evidence="2 3" key="1">
    <citation type="submission" date="2016-10" db="EMBL/GenBank/DDBJ databases">
        <authorList>
            <person name="de Groot N.N."/>
        </authorList>
    </citation>
    <scope>NUCLEOTIDE SEQUENCE [LARGE SCALE GENOMIC DNA]</scope>
    <source>
        <strain evidence="2 3">LMG 24775</strain>
    </source>
</reference>
<protein>
    <submittedName>
        <fullName evidence="2">Uncharacterized protein</fullName>
    </submittedName>
</protein>
<evidence type="ECO:0000313" key="4">
    <source>
        <dbReference type="Proteomes" id="UP000595064"/>
    </source>
</evidence>
<sequence length="120" mass="13010">MNDAQCLALRDLIIASTFPANEHGYAAPRFRYVAVVRDGDYPPSVSGDATVLYHYLPAAWELAGAGSDADAFIRGLLSQSPFHGKSIRLEHRPNSWDALWSIAAVSPPGQHAHVGLDRKA</sequence>
<dbReference type="KEGG" id="dla:I6G47_33330"/>
<dbReference type="Proteomes" id="UP000595064">
    <property type="component" value="Plasmid unnamed"/>
</dbReference>
<dbReference type="EMBL" id="CP065749">
    <property type="protein sequence ID" value="QPS85028.1"/>
    <property type="molecule type" value="Genomic_DNA"/>
</dbReference>
<keyword evidence="1" id="KW-0614">Plasmid</keyword>
<geneLocation type="plasmid" evidence="1 4">
    <name>unnamed</name>
</geneLocation>
<name>A0A1H3N283_9BURK</name>
<organism evidence="2 3">
    <name type="scientific">Delftia lacustris</name>
    <dbReference type="NCBI Taxonomy" id="558537"/>
    <lineage>
        <taxon>Bacteria</taxon>
        <taxon>Pseudomonadati</taxon>
        <taxon>Pseudomonadota</taxon>
        <taxon>Betaproteobacteria</taxon>
        <taxon>Burkholderiales</taxon>
        <taxon>Comamonadaceae</taxon>
        <taxon>Delftia</taxon>
    </lineage>
</organism>
<proteinExistence type="predicted"/>
<dbReference type="GeneID" id="94689156"/>
<evidence type="ECO:0000313" key="2">
    <source>
        <dbReference type="EMBL" id="SDY82874.1"/>
    </source>
</evidence>
<gene>
    <name evidence="1" type="ORF">I6G47_33330</name>
    <name evidence="2" type="ORF">SAMN05421547_108137</name>
</gene>
<reference evidence="1 4" key="2">
    <citation type="submission" date="2020-12" db="EMBL/GenBank/DDBJ databases">
        <title>FDA dAtabase for Regulatory Grade micrObial Sequences (FDA-ARGOS): Supporting development and validation of Infectious Disease Dx tests.</title>
        <authorList>
            <person name="Sproer C."/>
            <person name="Gronow S."/>
            <person name="Severitt S."/>
            <person name="Schroder I."/>
            <person name="Tallon L."/>
            <person name="Sadzewicz L."/>
            <person name="Zhao X."/>
            <person name="Boylan J."/>
            <person name="Ott S."/>
            <person name="Bowen H."/>
            <person name="Vavikolanu K."/>
            <person name="Mehta A."/>
            <person name="Aluvathingal J."/>
            <person name="Nadendla S."/>
            <person name="Lowell S."/>
            <person name="Myers T."/>
            <person name="Yan Y."/>
            <person name="Sichtig H."/>
        </authorList>
    </citation>
    <scope>NUCLEOTIDE SEQUENCE [LARGE SCALE GENOMIC DNA]</scope>
    <source>
        <strain evidence="1 4">FDAARGOS_890</strain>
        <plasmid evidence="1 4">unnamed</plasmid>
    </source>
</reference>
<dbReference type="AlphaFoldDB" id="A0A1H3N283"/>
<dbReference type="Proteomes" id="UP000183417">
    <property type="component" value="Unassembled WGS sequence"/>
</dbReference>
<evidence type="ECO:0000313" key="3">
    <source>
        <dbReference type="Proteomes" id="UP000183417"/>
    </source>
</evidence>
<dbReference type="RefSeq" id="WP_052862764.1">
    <property type="nucleotide sequence ID" value="NZ_CP065749.1"/>
</dbReference>
<evidence type="ECO:0000313" key="1">
    <source>
        <dbReference type="EMBL" id="QPS85028.1"/>
    </source>
</evidence>